<keyword evidence="3" id="KW-1185">Reference proteome</keyword>
<evidence type="ECO:0000313" key="2">
    <source>
        <dbReference type="EMBL" id="MBA0621195.1"/>
    </source>
</evidence>
<feature type="compositionally biased region" description="Low complexity" evidence="1">
    <location>
        <begin position="22"/>
        <end position="33"/>
    </location>
</feature>
<organism evidence="2 3">
    <name type="scientific">Gossypium davidsonii</name>
    <name type="common">Davidson's cotton</name>
    <name type="synonym">Gossypium klotzschianum subsp. davidsonii</name>
    <dbReference type="NCBI Taxonomy" id="34287"/>
    <lineage>
        <taxon>Eukaryota</taxon>
        <taxon>Viridiplantae</taxon>
        <taxon>Streptophyta</taxon>
        <taxon>Embryophyta</taxon>
        <taxon>Tracheophyta</taxon>
        <taxon>Spermatophyta</taxon>
        <taxon>Magnoliopsida</taxon>
        <taxon>eudicotyledons</taxon>
        <taxon>Gunneridae</taxon>
        <taxon>Pentapetalae</taxon>
        <taxon>rosids</taxon>
        <taxon>malvids</taxon>
        <taxon>Malvales</taxon>
        <taxon>Malvaceae</taxon>
        <taxon>Malvoideae</taxon>
        <taxon>Gossypium</taxon>
    </lineage>
</organism>
<name>A0A7J8S5F7_GOSDV</name>
<accession>A0A7J8S5F7</accession>
<protein>
    <submittedName>
        <fullName evidence="2">Uncharacterized protein</fullName>
    </submittedName>
</protein>
<feature type="region of interest" description="Disordered" evidence="1">
    <location>
        <begin position="1"/>
        <end position="49"/>
    </location>
</feature>
<feature type="non-terminal residue" evidence="2">
    <location>
        <position position="49"/>
    </location>
</feature>
<reference evidence="2 3" key="1">
    <citation type="journal article" date="2019" name="Genome Biol. Evol.">
        <title>Insights into the evolution of the New World diploid cottons (Gossypium, subgenus Houzingenia) based on genome sequencing.</title>
        <authorList>
            <person name="Grover C.E."/>
            <person name="Arick M.A. 2nd"/>
            <person name="Thrash A."/>
            <person name="Conover J.L."/>
            <person name="Sanders W.S."/>
            <person name="Peterson D.G."/>
            <person name="Frelichowski J.E."/>
            <person name="Scheffler J.A."/>
            <person name="Scheffler B.E."/>
            <person name="Wendel J.F."/>
        </authorList>
    </citation>
    <scope>NUCLEOTIDE SEQUENCE [LARGE SCALE GENOMIC DNA]</scope>
    <source>
        <strain evidence="2">27</strain>
        <tissue evidence="2">Leaf</tissue>
    </source>
</reference>
<dbReference type="AlphaFoldDB" id="A0A7J8S5F7"/>
<proteinExistence type="predicted"/>
<evidence type="ECO:0000256" key="1">
    <source>
        <dbReference type="SAM" id="MobiDB-lite"/>
    </source>
</evidence>
<sequence length="49" mass="5051">MASVKAAGTQIFGQVKKEATDASSKSKPAASKPAAKKAAPKPQEPKKKK</sequence>
<dbReference type="EMBL" id="JABFAC010000008">
    <property type="protein sequence ID" value="MBA0621195.1"/>
    <property type="molecule type" value="Genomic_DNA"/>
</dbReference>
<gene>
    <name evidence="2" type="ORF">Godav_006841</name>
</gene>
<evidence type="ECO:0000313" key="3">
    <source>
        <dbReference type="Proteomes" id="UP000593561"/>
    </source>
</evidence>
<comment type="caution">
    <text evidence="2">The sequence shown here is derived from an EMBL/GenBank/DDBJ whole genome shotgun (WGS) entry which is preliminary data.</text>
</comment>
<dbReference type="Proteomes" id="UP000593561">
    <property type="component" value="Unassembled WGS sequence"/>
</dbReference>